<evidence type="ECO:0000313" key="3">
    <source>
        <dbReference type="Proteomes" id="UP000294200"/>
    </source>
</evidence>
<name>A0A4R0X9I3_9BURK</name>
<evidence type="ECO:0000313" key="2">
    <source>
        <dbReference type="EMBL" id="TCG06956.1"/>
    </source>
</evidence>
<dbReference type="EMBL" id="MWML01000085">
    <property type="protein sequence ID" value="TCG06956.1"/>
    <property type="molecule type" value="Genomic_DNA"/>
</dbReference>
<reference evidence="2 3" key="1">
    <citation type="submission" date="2017-02" db="EMBL/GenBank/DDBJ databases">
        <title>Paraburkholderia sophoroidis sp. nov. and Paraburkholderia steynii sp. nov. rhizobial symbionts of the fynbos legume Hypocalyptus sophoroides.</title>
        <authorList>
            <person name="Steenkamp E.T."/>
            <person name="Beukes C.W."/>
            <person name="Van Zyl E."/>
            <person name="Avontuur J."/>
            <person name="Chan W.Y."/>
            <person name="Hassen A."/>
            <person name="Palmer M."/>
            <person name="Mthombeni L."/>
            <person name="Phalane F."/>
            <person name="Sereme K."/>
            <person name="Venter S.N."/>
        </authorList>
    </citation>
    <scope>NUCLEOTIDE SEQUENCE [LARGE SCALE GENOMIC DNA]</scope>
    <source>
        <strain evidence="2 3">HC1.1ba</strain>
    </source>
</reference>
<organism evidence="2 3">
    <name type="scientific">Paraburkholderia steynii</name>
    <dbReference type="NCBI Taxonomy" id="1245441"/>
    <lineage>
        <taxon>Bacteria</taxon>
        <taxon>Pseudomonadati</taxon>
        <taxon>Pseudomonadota</taxon>
        <taxon>Betaproteobacteria</taxon>
        <taxon>Burkholderiales</taxon>
        <taxon>Burkholderiaceae</taxon>
        <taxon>Paraburkholderia</taxon>
    </lineage>
</organism>
<gene>
    <name evidence="2" type="ORF">BZM27_22870</name>
</gene>
<keyword evidence="3" id="KW-1185">Reference proteome</keyword>
<comment type="caution">
    <text evidence="2">The sequence shown here is derived from an EMBL/GenBank/DDBJ whole genome shotgun (WGS) entry which is preliminary data.</text>
</comment>
<dbReference type="AlphaFoldDB" id="A0A4R0X9I3"/>
<evidence type="ECO:0000256" key="1">
    <source>
        <dbReference type="SAM" id="MobiDB-lite"/>
    </source>
</evidence>
<proteinExistence type="predicted"/>
<feature type="region of interest" description="Disordered" evidence="1">
    <location>
        <begin position="113"/>
        <end position="139"/>
    </location>
</feature>
<sequence length="139" mass="15262">MSLPGEPPHELAARYGLGPLEVRTVTGKVVEIAPFEIGRMIADGLDRFCRSADIQPATPHIVVDEKIDEAVAAQLRVYLLPYVARLWEEGAATRGPDGIRKYPKLQIFPNSGPTLYRAPKPMPDSPENPVAKNGRKPHS</sequence>
<dbReference type="Proteomes" id="UP000294200">
    <property type="component" value="Unassembled WGS sequence"/>
</dbReference>
<accession>A0A4R0X9I3</accession>
<protein>
    <submittedName>
        <fullName evidence="2">Uncharacterized protein</fullName>
    </submittedName>
</protein>